<dbReference type="RefSeq" id="WP_332081044.1">
    <property type="nucleotide sequence ID" value="NZ_JAZHYN010000012.1"/>
</dbReference>
<comment type="caution">
    <text evidence="1">The sequence shown here is derived from an EMBL/GenBank/DDBJ whole genome shotgun (WGS) entry which is preliminary data.</text>
</comment>
<evidence type="ECO:0000313" key="1">
    <source>
        <dbReference type="EMBL" id="MEF3366073.1"/>
    </source>
</evidence>
<accession>A0ABU7XFA7</accession>
<reference evidence="1 2" key="1">
    <citation type="submission" date="2024-02" db="EMBL/GenBank/DDBJ databases">
        <authorList>
            <person name="Grouzdev D."/>
        </authorList>
    </citation>
    <scope>NUCLEOTIDE SEQUENCE [LARGE SCALE GENOMIC DNA]</scope>
    <source>
        <strain evidence="1 2">9N</strain>
    </source>
</reference>
<protein>
    <submittedName>
        <fullName evidence="1">Uncharacterized protein</fullName>
    </submittedName>
</protein>
<keyword evidence="2" id="KW-1185">Reference proteome</keyword>
<evidence type="ECO:0000313" key="2">
    <source>
        <dbReference type="Proteomes" id="UP001350748"/>
    </source>
</evidence>
<dbReference type="Proteomes" id="UP001350748">
    <property type="component" value="Unassembled WGS sequence"/>
</dbReference>
<gene>
    <name evidence="1" type="ORF">V3H18_05935</name>
</gene>
<dbReference type="EMBL" id="JAZHYN010000012">
    <property type="protein sequence ID" value="MEF3366073.1"/>
    <property type="molecule type" value="Genomic_DNA"/>
</dbReference>
<organism evidence="1 2">
    <name type="scientific">Methylocystis borbori</name>
    <dbReference type="NCBI Taxonomy" id="3118750"/>
    <lineage>
        <taxon>Bacteria</taxon>
        <taxon>Pseudomonadati</taxon>
        <taxon>Pseudomonadota</taxon>
        <taxon>Alphaproteobacteria</taxon>
        <taxon>Hyphomicrobiales</taxon>
        <taxon>Methylocystaceae</taxon>
        <taxon>Methylocystis</taxon>
    </lineage>
</organism>
<proteinExistence type="predicted"/>
<sequence>MKDEYDFSKGQRGKFFRGEVELSPPVHLEREVREFLLSRAEAKGHSLDEIVNELLKEDIRRIKAAS</sequence>
<name>A0ABU7XFA7_9HYPH</name>